<protein>
    <submittedName>
        <fullName evidence="1">Uncharacterized protein</fullName>
    </submittedName>
</protein>
<dbReference type="EMBL" id="JAAOXG010000020">
    <property type="protein sequence ID" value="NNJ30489.1"/>
    <property type="molecule type" value="Genomic_DNA"/>
</dbReference>
<dbReference type="Proteomes" id="UP000539052">
    <property type="component" value="Unassembled WGS sequence"/>
</dbReference>
<evidence type="ECO:0000313" key="2">
    <source>
        <dbReference type="Proteomes" id="UP000539052"/>
    </source>
</evidence>
<gene>
    <name evidence="1" type="ORF">G9470_11905</name>
</gene>
<accession>A0ABX1VQV4</accession>
<evidence type="ECO:0000313" key="1">
    <source>
        <dbReference type="EMBL" id="NNJ30489.1"/>
    </source>
</evidence>
<name>A0ABX1VQV4_9FIRM</name>
<dbReference type="RefSeq" id="WP_170821642.1">
    <property type="nucleotide sequence ID" value="NZ_JAAOXG010000020.1"/>
</dbReference>
<reference evidence="1 2" key="1">
    <citation type="submission" date="2020-03" db="EMBL/GenBank/DDBJ databases">
        <title>Genome Sequence of industrial isolate, B5A.</title>
        <authorList>
            <person name="Sharma S."/>
            <person name="Patil P.B."/>
            <person name="Korpole S."/>
        </authorList>
    </citation>
    <scope>NUCLEOTIDE SEQUENCE [LARGE SCALE GENOMIC DNA]</scope>
    <source>
        <strain evidence="1 2">PI-S10-B5A</strain>
    </source>
</reference>
<comment type="caution">
    <text evidence="1">The sequence shown here is derived from an EMBL/GenBank/DDBJ whole genome shotgun (WGS) entry which is preliminary data.</text>
</comment>
<organism evidence="1 2">
    <name type="scientific">Lacrimispora defluvii</name>
    <dbReference type="NCBI Taxonomy" id="2719233"/>
    <lineage>
        <taxon>Bacteria</taxon>
        <taxon>Bacillati</taxon>
        <taxon>Bacillota</taxon>
        <taxon>Clostridia</taxon>
        <taxon>Lachnospirales</taxon>
        <taxon>Lachnospiraceae</taxon>
        <taxon>Lacrimispora</taxon>
    </lineage>
</organism>
<proteinExistence type="predicted"/>
<sequence>MRVRVIKPIAAKEKKLKVCAYVIPQYILLNSLVYRNENESLKYQRFQGMGIQTRRVFLVFENRKSTFNIPCRMYVLPL</sequence>
<keyword evidence="2" id="KW-1185">Reference proteome</keyword>